<feature type="region of interest" description="Disordered" evidence="4">
    <location>
        <begin position="70"/>
        <end position="106"/>
    </location>
</feature>
<dbReference type="InterPro" id="IPR031309">
    <property type="entry name" value="Ribosomal_uL5_C"/>
</dbReference>
<dbReference type="EMBL" id="SDIL01000010">
    <property type="protein sequence ID" value="RXK41318.1"/>
    <property type="molecule type" value="Genomic_DNA"/>
</dbReference>
<dbReference type="GO" id="GO:0003735">
    <property type="term" value="F:structural constituent of ribosome"/>
    <property type="evidence" value="ECO:0007669"/>
    <property type="project" value="InterPro"/>
</dbReference>
<name>A0A4Q1BTJ3_TREME</name>
<dbReference type="FunCoup" id="A0A4Q1BTJ3">
    <property type="interactions" value="166"/>
</dbReference>
<dbReference type="InterPro" id="IPR022803">
    <property type="entry name" value="Ribosomal_uL5_dom_sf"/>
</dbReference>
<evidence type="ECO:0000256" key="2">
    <source>
        <dbReference type="ARBA" id="ARBA00022980"/>
    </source>
</evidence>
<dbReference type="OrthoDB" id="539541at2759"/>
<dbReference type="STRING" id="5217.A0A4Q1BTJ3"/>
<dbReference type="InParanoid" id="A0A4Q1BTJ3"/>
<evidence type="ECO:0000256" key="3">
    <source>
        <dbReference type="ARBA" id="ARBA00023274"/>
    </source>
</evidence>
<dbReference type="VEuPathDB" id="FungiDB:TREMEDRAFT_34906"/>
<comment type="similarity">
    <text evidence="1">Belongs to the universal ribosomal protein uL5 family.</text>
</comment>
<reference evidence="6 7" key="1">
    <citation type="submission" date="2016-06" db="EMBL/GenBank/DDBJ databases">
        <title>Evolution of pathogenesis and genome organization in the Tremellales.</title>
        <authorList>
            <person name="Cuomo C."/>
            <person name="Litvintseva A."/>
            <person name="Heitman J."/>
            <person name="Chen Y."/>
            <person name="Sun S."/>
            <person name="Springer D."/>
            <person name="Dromer F."/>
            <person name="Young S."/>
            <person name="Zeng Q."/>
            <person name="Chapman S."/>
            <person name="Gujja S."/>
            <person name="Saif S."/>
            <person name="Birren B."/>
        </authorList>
    </citation>
    <scope>NUCLEOTIDE SEQUENCE [LARGE SCALE GENOMIC DNA]</scope>
    <source>
        <strain evidence="6 7">ATCC 28783</strain>
    </source>
</reference>
<dbReference type="InterPro" id="IPR002132">
    <property type="entry name" value="Ribosomal_uL5"/>
</dbReference>
<dbReference type="Gene3D" id="3.30.1440.10">
    <property type="match status" value="1"/>
</dbReference>
<evidence type="ECO:0000313" key="6">
    <source>
        <dbReference type="EMBL" id="RXK41318.1"/>
    </source>
</evidence>
<dbReference type="GO" id="GO:0006412">
    <property type="term" value="P:translation"/>
    <property type="evidence" value="ECO:0007669"/>
    <property type="project" value="InterPro"/>
</dbReference>
<organism evidence="6 7">
    <name type="scientific">Tremella mesenterica</name>
    <name type="common">Jelly fungus</name>
    <dbReference type="NCBI Taxonomy" id="5217"/>
    <lineage>
        <taxon>Eukaryota</taxon>
        <taxon>Fungi</taxon>
        <taxon>Dikarya</taxon>
        <taxon>Basidiomycota</taxon>
        <taxon>Agaricomycotina</taxon>
        <taxon>Tremellomycetes</taxon>
        <taxon>Tremellales</taxon>
        <taxon>Tremellaceae</taxon>
        <taxon>Tremella</taxon>
    </lineage>
</organism>
<dbReference type="SUPFAM" id="SSF55282">
    <property type="entry name" value="RL5-like"/>
    <property type="match status" value="1"/>
</dbReference>
<dbReference type="GO" id="GO:0005840">
    <property type="term" value="C:ribosome"/>
    <property type="evidence" value="ECO:0007669"/>
    <property type="project" value="UniProtKB-KW"/>
</dbReference>
<evidence type="ECO:0000259" key="5">
    <source>
        <dbReference type="Pfam" id="PF00673"/>
    </source>
</evidence>
<keyword evidence="3" id="KW-0687">Ribonucleoprotein</keyword>
<dbReference type="Proteomes" id="UP000289152">
    <property type="component" value="Unassembled WGS sequence"/>
</dbReference>
<evidence type="ECO:0000313" key="7">
    <source>
        <dbReference type="Proteomes" id="UP000289152"/>
    </source>
</evidence>
<dbReference type="AlphaFoldDB" id="A0A4Q1BTJ3"/>
<dbReference type="Pfam" id="PF00673">
    <property type="entry name" value="Ribosomal_L5_C"/>
    <property type="match status" value="1"/>
</dbReference>
<sequence>MSTIRTMRAALLYPQLLPSIRHASSSPIPDFPLPEIHLGPTHRNRYHQYYDSTLSTDLMYMSYDPRISHRPLSSPPTLEPQTPYELNRPTPPLRGNRPARPSTKTITPETIPRLESIVLHTMVKEAIGRKQNLLSAIQALRVISGESSNGGGRPGSSGVQIVNSRIGASAFNKLRAGMPIAAKVEIKGEAMYDFIQSLVDFVLPRIRDWPGVPLPPSSANKMSPSALAGIVSFGLPANAMGLFPQIESNIDSYPRLHGFHMYFKTNARGERAQEQARALLSGFRIPFYRK</sequence>
<dbReference type="GO" id="GO:1990904">
    <property type="term" value="C:ribonucleoprotein complex"/>
    <property type="evidence" value="ECO:0007669"/>
    <property type="project" value="UniProtKB-KW"/>
</dbReference>
<gene>
    <name evidence="6" type="ORF">M231_01468</name>
</gene>
<protein>
    <submittedName>
        <fullName evidence="6">50S small subunit ribosomal protein L7</fullName>
    </submittedName>
</protein>
<dbReference type="PANTHER" id="PTHR11994">
    <property type="entry name" value="60S RIBOSOMAL PROTEIN L11-RELATED"/>
    <property type="match status" value="1"/>
</dbReference>
<feature type="domain" description="Large ribosomal subunit protein uL5 C-terminal" evidence="5">
    <location>
        <begin position="179"/>
        <end position="287"/>
    </location>
</feature>
<proteinExistence type="inferred from homology"/>
<comment type="caution">
    <text evidence="6">The sequence shown here is derived from an EMBL/GenBank/DDBJ whole genome shotgun (WGS) entry which is preliminary data.</text>
</comment>
<evidence type="ECO:0000256" key="4">
    <source>
        <dbReference type="SAM" id="MobiDB-lite"/>
    </source>
</evidence>
<keyword evidence="2 6" id="KW-0689">Ribosomal protein</keyword>
<accession>A0A4Q1BTJ3</accession>
<keyword evidence="7" id="KW-1185">Reference proteome</keyword>
<evidence type="ECO:0000256" key="1">
    <source>
        <dbReference type="ARBA" id="ARBA00008553"/>
    </source>
</evidence>